<dbReference type="SUPFAM" id="SSF47598">
    <property type="entry name" value="Ribbon-helix-helix"/>
    <property type="match status" value="1"/>
</dbReference>
<dbReference type="EMBL" id="JACSVK010000190">
    <property type="protein sequence ID" value="MBD0222095.1"/>
    <property type="molecule type" value="Genomic_DNA"/>
</dbReference>
<dbReference type="GO" id="GO:0006355">
    <property type="term" value="P:regulation of DNA-templated transcription"/>
    <property type="evidence" value="ECO:0007669"/>
    <property type="project" value="InterPro"/>
</dbReference>
<sequence length="56" mass="6674">MGVLSKPQRKMQFNLRIEHELHEWLKKVAEENERPVNYVINQAIKNMRKEIEGAKA</sequence>
<reference evidence="3" key="5">
    <citation type="submission" date="2020-08" db="EMBL/GenBank/DDBJ databases">
        <title>Diversity of carbapenem-resistant Acinetobacter baumannii and bacteriophage-mediated spread of the Oxa23 carbapenemase.</title>
        <authorList>
            <person name="Abouelfetouh A."/>
            <person name="Mattock J."/>
            <person name="Turner D."/>
            <person name="Li E."/>
            <person name="Evans B.A."/>
        </authorList>
    </citation>
    <scope>NUCLEOTIDE SEQUENCE</scope>
    <source>
        <strain evidence="3">A86</strain>
    </source>
</reference>
<dbReference type="Pfam" id="PF03869">
    <property type="entry name" value="Arc"/>
    <property type="match status" value="1"/>
</dbReference>
<dbReference type="Proteomes" id="UP000280073">
    <property type="component" value="Unassembled WGS sequence"/>
</dbReference>
<evidence type="ECO:0000313" key="6">
    <source>
        <dbReference type="Proteomes" id="UP000032746"/>
    </source>
</evidence>
<dbReference type="InterPro" id="IPR010985">
    <property type="entry name" value="Ribbon_hlx_hlx"/>
</dbReference>
<protein>
    <submittedName>
        <fullName evidence="3">Arc family DNA-binding protein</fullName>
    </submittedName>
</protein>
<dbReference type="AlphaFoldDB" id="A0A077GNA5"/>
<reference evidence="5 8" key="4">
    <citation type="submission" date="2018-10" db="EMBL/GenBank/DDBJ databases">
        <title>GWAS and RNA-Seq identify cryptic mechanisms of antimicrobial resistance in Acinetobacter baumannii.</title>
        <authorList>
            <person name="Sahl J.W."/>
        </authorList>
    </citation>
    <scope>NUCLEOTIDE SEQUENCE [LARGE SCALE GENOMIC DNA]</scope>
    <source>
        <strain evidence="5 8">TG28175</strain>
    </source>
</reference>
<gene>
    <name evidence="2" type="ORF">ABUW_0800</name>
    <name evidence="4" type="ORF">CV954_007895</name>
    <name evidence="5" type="ORF">EA686_19850</name>
    <name evidence="3" type="ORF">IAG11_19795</name>
</gene>
<evidence type="ECO:0000313" key="8">
    <source>
        <dbReference type="Proteomes" id="UP000280073"/>
    </source>
</evidence>
<dbReference type="GO" id="GO:0003677">
    <property type="term" value="F:DNA binding"/>
    <property type="evidence" value="ECO:0007669"/>
    <property type="project" value="UniProtKB-KW"/>
</dbReference>
<accession>A0A077GNA5</accession>
<dbReference type="PATRIC" id="fig|470.1295.peg.1632"/>
<evidence type="ECO:0000259" key="1">
    <source>
        <dbReference type="Pfam" id="PF03869"/>
    </source>
</evidence>
<dbReference type="InterPro" id="IPR005569">
    <property type="entry name" value="Arc_DNA-bd_dom"/>
</dbReference>
<dbReference type="RefSeq" id="WP_000538615.1">
    <property type="nucleotide sequence ID" value="NZ_CABEFM010000032.1"/>
</dbReference>
<evidence type="ECO:0000313" key="7">
    <source>
        <dbReference type="Proteomes" id="UP000233757"/>
    </source>
</evidence>
<name>A0A077GNA5_ACIBA</name>
<evidence type="ECO:0000313" key="4">
    <source>
        <dbReference type="EMBL" id="PQL84161.1"/>
    </source>
</evidence>
<dbReference type="EMBL" id="RFDI01001301">
    <property type="protein sequence ID" value="RSR46741.1"/>
    <property type="molecule type" value="Genomic_DNA"/>
</dbReference>
<reference evidence="2 6" key="1">
    <citation type="journal article" date="2015" name="J. Bacteriol.">
        <title>Resources for Genetic and Genomic Analysis of Emerging Pathogen Acinetobacter baumannii.</title>
        <authorList>
            <person name="Gallagher L.A."/>
            <person name="Ramage E."/>
            <person name="Weiss E.J."/>
            <person name="Radey M."/>
            <person name="Hayden H.S."/>
            <person name="Held K.G."/>
            <person name="Huse H.K."/>
            <person name="Zurawski D.V."/>
            <person name="Brittnacher M.J."/>
            <person name="Manoil C."/>
        </authorList>
    </citation>
    <scope>NUCLEOTIDE SEQUENCE [LARGE SCALE GENOMIC DNA]</scope>
    <source>
        <strain evidence="2 6">AB5075-UW</strain>
    </source>
</reference>
<keyword evidence="3" id="KW-0238">DNA-binding</keyword>
<dbReference type="KEGG" id="abau:IX87_08205"/>
<dbReference type="Gene3D" id="1.10.1220.10">
    <property type="entry name" value="Met repressor-like"/>
    <property type="match status" value="1"/>
</dbReference>
<dbReference type="EMBL" id="CP008706">
    <property type="protein sequence ID" value="AKA30561.1"/>
    <property type="molecule type" value="Genomic_DNA"/>
</dbReference>
<evidence type="ECO:0000313" key="3">
    <source>
        <dbReference type="EMBL" id="MBD0222095.1"/>
    </source>
</evidence>
<dbReference type="Proteomes" id="UP000634608">
    <property type="component" value="Unassembled WGS sequence"/>
</dbReference>
<reference evidence="6" key="2">
    <citation type="submission" date="2015-03" db="EMBL/GenBank/DDBJ databases">
        <authorList>
            <person name="Gallagher L.A."/>
            <person name="Hayden H.S."/>
            <person name="Weiss E.J."/>
            <person name="Hager K.R."/>
            <person name="Ramage E."/>
            <person name="Radey M.R."/>
            <person name="Bydalek R."/>
            <person name="Manoil C."/>
            <person name="Miller S.I."/>
            <person name="Brittnacher M.J."/>
        </authorList>
    </citation>
    <scope>NUCLEOTIDE SEQUENCE [LARGE SCALE GENOMIC DNA]</scope>
    <source>
        <strain evidence="6">AB5075-UW</strain>
    </source>
</reference>
<evidence type="ECO:0000313" key="5">
    <source>
        <dbReference type="EMBL" id="RSR46741.1"/>
    </source>
</evidence>
<dbReference type="Proteomes" id="UP000032746">
    <property type="component" value="Chromosome"/>
</dbReference>
<dbReference type="Proteomes" id="UP000233757">
    <property type="component" value="Unassembled WGS sequence"/>
</dbReference>
<evidence type="ECO:0000313" key="2">
    <source>
        <dbReference type="EMBL" id="AKA30561.1"/>
    </source>
</evidence>
<organism evidence="2 6">
    <name type="scientific">Acinetobacter baumannii</name>
    <dbReference type="NCBI Taxonomy" id="470"/>
    <lineage>
        <taxon>Bacteria</taxon>
        <taxon>Pseudomonadati</taxon>
        <taxon>Pseudomonadota</taxon>
        <taxon>Gammaproteobacteria</taxon>
        <taxon>Moraxellales</taxon>
        <taxon>Moraxellaceae</taxon>
        <taxon>Acinetobacter</taxon>
        <taxon>Acinetobacter calcoaceticus/baumannii complex</taxon>
    </lineage>
</organism>
<feature type="domain" description="Arc-like DNA binding" evidence="1">
    <location>
        <begin position="12"/>
        <end position="44"/>
    </location>
</feature>
<proteinExistence type="predicted"/>
<dbReference type="eggNOG" id="ENOG5032BZK">
    <property type="taxonomic scope" value="Bacteria"/>
</dbReference>
<dbReference type="InterPro" id="IPR013321">
    <property type="entry name" value="Arc_rbn_hlx_hlx"/>
</dbReference>
<reference evidence="4 7" key="3">
    <citation type="submission" date="2018-02" db="EMBL/GenBank/DDBJ databases">
        <title>Acinetobacter baumanii whole genome sequence.</title>
        <authorList>
            <person name="Qasim Z.J."/>
        </authorList>
    </citation>
    <scope>NUCLEOTIDE SEQUENCE [LARGE SCALE GENOMIC DNA]</scope>
    <source>
        <strain evidence="4 7">ZQ8</strain>
    </source>
</reference>
<dbReference type="EMBL" id="PHJU02000016">
    <property type="protein sequence ID" value="PQL84161.1"/>
    <property type="molecule type" value="Genomic_DNA"/>
</dbReference>